<dbReference type="Gene3D" id="2.40.70.10">
    <property type="entry name" value="Acid Proteases"/>
    <property type="match status" value="1"/>
</dbReference>
<dbReference type="EnsemblPlants" id="QL10p064299:mrna">
    <property type="protein sequence ID" value="QL10p064299:mrna"/>
    <property type="gene ID" value="QL10p064299"/>
</dbReference>
<evidence type="ECO:0000256" key="10">
    <source>
        <dbReference type="PROSITE-ProRule" id="PRU00047"/>
    </source>
</evidence>
<dbReference type="SUPFAM" id="SSF53098">
    <property type="entry name" value="Ribonuclease H-like"/>
    <property type="match status" value="1"/>
</dbReference>
<dbReference type="PROSITE" id="PS50013">
    <property type="entry name" value="CHROMO_2"/>
    <property type="match status" value="1"/>
</dbReference>
<dbReference type="InterPro" id="IPR012337">
    <property type="entry name" value="RNaseH-like_sf"/>
</dbReference>
<dbReference type="InterPro" id="IPR000477">
    <property type="entry name" value="RT_dom"/>
</dbReference>
<dbReference type="GO" id="GO:0015074">
    <property type="term" value="P:DNA integration"/>
    <property type="evidence" value="ECO:0007669"/>
    <property type="project" value="InterPro"/>
</dbReference>
<dbReference type="SMART" id="SM00298">
    <property type="entry name" value="CHROMO"/>
    <property type="match status" value="1"/>
</dbReference>
<dbReference type="SUPFAM" id="SSF50630">
    <property type="entry name" value="Acid proteases"/>
    <property type="match status" value="1"/>
</dbReference>
<dbReference type="GO" id="GO:0032259">
    <property type="term" value="P:methylation"/>
    <property type="evidence" value="ECO:0007669"/>
    <property type="project" value="UniProtKB-KW"/>
</dbReference>
<dbReference type="PANTHER" id="PTHR35046">
    <property type="entry name" value="ZINC KNUCKLE (CCHC-TYPE) FAMILY PROTEIN"/>
    <property type="match status" value="1"/>
</dbReference>
<dbReference type="InterPro" id="IPR021109">
    <property type="entry name" value="Peptidase_aspartic_dom_sf"/>
</dbReference>
<keyword evidence="10" id="KW-0862">Zinc</keyword>
<dbReference type="SUPFAM" id="SSF56672">
    <property type="entry name" value="DNA/RNA polymerases"/>
    <property type="match status" value="1"/>
</dbReference>
<evidence type="ECO:0000256" key="7">
    <source>
        <dbReference type="ARBA" id="ARBA00022759"/>
    </source>
</evidence>
<evidence type="ECO:0000259" key="13">
    <source>
        <dbReference type="PROSITE" id="PS50158"/>
    </source>
</evidence>
<evidence type="ECO:0000256" key="5">
    <source>
        <dbReference type="ARBA" id="ARBA00022695"/>
    </source>
</evidence>
<dbReference type="Proteomes" id="UP000594261">
    <property type="component" value="Chromosome 10"/>
</dbReference>
<feature type="compositionally biased region" description="Low complexity" evidence="11">
    <location>
        <begin position="1551"/>
        <end position="1561"/>
    </location>
</feature>
<keyword evidence="4" id="KW-0949">S-adenosyl-L-methionine</keyword>
<dbReference type="EC" id="2.7.7.49" evidence="1"/>
<keyword evidence="17" id="KW-1185">Reference proteome</keyword>
<reference evidence="16" key="2">
    <citation type="submission" date="2021-01" db="UniProtKB">
        <authorList>
            <consortium name="EnsemblPlants"/>
        </authorList>
    </citation>
    <scope>IDENTIFICATION</scope>
</reference>
<dbReference type="PANTHER" id="PTHR35046:SF9">
    <property type="entry name" value="RNA-DIRECTED DNA POLYMERASE"/>
    <property type="match status" value="1"/>
</dbReference>
<dbReference type="InterPro" id="IPR005162">
    <property type="entry name" value="Retrotrans_gag_dom"/>
</dbReference>
<dbReference type="InterPro" id="IPR001878">
    <property type="entry name" value="Znf_CCHC"/>
</dbReference>
<name>A0A7N2MWN4_QUELO</name>
<dbReference type="CDD" id="cd09274">
    <property type="entry name" value="RNase_HI_RT_Ty3"/>
    <property type="match status" value="1"/>
</dbReference>
<keyword evidence="2" id="KW-0489">Methyltransferase</keyword>
<dbReference type="Pfam" id="PF17917">
    <property type="entry name" value="RT_RNaseH"/>
    <property type="match status" value="1"/>
</dbReference>
<keyword evidence="9" id="KW-0695">RNA-directed DNA polymerase</keyword>
<dbReference type="InterPro" id="IPR029063">
    <property type="entry name" value="SAM-dependent_MTases_sf"/>
</dbReference>
<dbReference type="SUPFAM" id="SSF57756">
    <property type="entry name" value="Retrovirus zinc finger-like domains"/>
    <property type="match status" value="1"/>
</dbReference>
<dbReference type="Gene3D" id="2.40.50.40">
    <property type="match status" value="1"/>
</dbReference>
<dbReference type="InterPro" id="IPR016197">
    <property type="entry name" value="Chromo-like_dom_sf"/>
</dbReference>
<dbReference type="GO" id="GO:0016787">
    <property type="term" value="F:hydrolase activity"/>
    <property type="evidence" value="ECO:0007669"/>
    <property type="project" value="UniProtKB-KW"/>
</dbReference>
<evidence type="ECO:0000256" key="1">
    <source>
        <dbReference type="ARBA" id="ARBA00012493"/>
    </source>
</evidence>
<sequence>MHLRSGRIMSNSEHQSTSESRPSLEQTIDDLAKSVRNLIDRVDQIEASQRETVNHEGDNLLRQNHHGYFHRVPNLEHDHYNHNDPRDYDDRMFKEKIEAPTFDGCLDPWVFTDWLRQMDKFFDYYHWAENKKVRYARMKLVGRADLFWEDLEDSIRRRHEPPITDWLEMKGALSRNYLPSTYRSSLLEEWDRLRQGTTPVTEYIEKFKEFKRRIRIVEEEVVTLNRFKKGLNANLLGEIITRGVTTLREAYELARNCELASKSIFWRRSEPRSVPANPQPFGSKPRLALPPKVNPNSTPIEKEDKGKGVVNEPSRLGSRLQCFKCNGVGHIAARCPSRTLVVQEGDEKVEDVEELVYDPNVEETHDVEAEWEDDPSYLACIRAISPQVDDSKNFGIPRVNVVRCALTEQRNADDWLRSAIFQTYTKCGDKTCKVIIDSGSCINAVSSNVVSRLGLKLTPHPNPYKVSWVDTSSIAIKERCVVPLQFLTYKAEIWCDVIPMDVGHIILGRPWLYDLDVTLHGRSNSCSFMFEGKKIVLTPLKPKPIGMSKKTEAPKAKGLNIISPRAFERVAIQESIVFVLVARELRGETSEEQPEEVRLVLQEFKDVFPEELPDHLPPMRDIQHAIDFVPGAALPNLPHYRMSPAEHAELQRQVEELLRKGFVRESMSPCAVPALLTPKKDGTWRMCVDSRAINKITVKYRFPIPRLDDMLDMMAGAMIFSKIDLKSGYHQIRVRSGDEWKTAFKTKDGLYEWMVMPFGLSNAPSTFMRVMTQVLKPFMGKFLVVYFDDILIYSKSREQHLDHLTQVCTTLRKESLYGNLKKCSFFTNRVVFLGFIVSSEGVSADPQKIQAIVEWPEPKNIHEIRSFHGLASFYRRFIKGFSTLMSPITDCMKQGEFVWTKAAAKAFNEVKQKMTEAPVMRLPDFTKPFEVECDASGIGIGGVLSQERHPIAYFSEKLNDAKQKYSTYDKEFYAIIRALWHWRHYLLSQEFVIYSDHEALRYLHSQKKLNFRHGSWVEFLQRYHFVVKHKAGIENKAADALSRRVSLLSIMSVKVTGFERLKDDYESCPDFGDLYTSLSNAPRPILDDYTLQNGYLFKANKLCIPRSSVRDFLVWEIHAGGLAGHFGRDKTIEEVERQFYWPSLKRGVAKIVGQCRTCQLAKHRKQNTGLYTPLPVPDRPWQDVSMDFVLGLPRTFRKHDSILVVVDRFSKMAHFLPCSKTSDASKIAKLYFDEIVKLYGLPKTIVSDRDVRFMSYFWKTLWHLVGTKLKFSTAFHPQTDGQTEVVNRSLGNLLRCLVGDANRNWDSILPVAQLAYNSSVNRSIGASPFEVVHGYTPRKPLDLLPMSPHVRISESAEAFARHIHDLHNEIRKKIQASNSQYKIHADTHRRHAEFQVGDYVMIRIRPERFPSGTVKKLQARSAGPFKVLKRMGPNAYVIDLPHDYGISSSFNIEDLVAYKSPTTIPDTPFDESLPNPIDAPIPTPLPLNLPYAHKESIDAILDEQIVSTKDGGVHRFLVRWRGRPDSDCTWITRDELLRLDPDLLEYYQSSSDFHSTGSSSSHPGGVGADTRYKPPITHTYRRKSKKKTAQPVALWMEHANGWEKSWEQGVTPWDLGQPTPILLHLHQTGALPKGRALVPGCGSGYDVAAIACPERYVIGLDISDIAIKKAVELSSSLPNASYFNFLKADFFTWNPSELFDLILDYTFFCAIEPDMRLAWAQRIRDLLKPGGELITLMFPISDHVGGPPFKVSISDYEEVLLPMGFRAVSIVDNELAIGPRKVCQNIFS</sequence>
<dbReference type="SMART" id="SM00343">
    <property type="entry name" value="ZnF_C2HC"/>
    <property type="match status" value="1"/>
</dbReference>
<dbReference type="InterPro" id="IPR023780">
    <property type="entry name" value="Chromo_domain"/>
</dbReference>
<dbReference type="PROSITE" id="PS51585">
    <property type="entry name" value="SAM_MT_TPMT"/>
    <property type="match status" value="1"/>
</dbReference>
<evidence type="ECO:0000313" key="17">
    <source>
        <dbReference type="Proteomes" id="UP000594261"/>
    </source>
</evidence>
<dbReference type="GO" id="GO:0008757">
    <property type="term" value="F:S-adenosylmethionine-dependent methyltransferase activity"/>
    <property type="evidence" value="ECO:0007669"/>
    <property type="project" value="InterPro"/>
</dbReference>
<evidence type="ECO:0000256" key="9">
    <source>
        <dbReference type="ARBA" id="ARBA00022918"/>
    </source>
</evidence>
<keyword evidence="6" id="KW-0540">Nuclease</keyword>
<evidence type="ECO:0000259" key="12">
    <source>
        <dbReference type="PROSITE" id="PS50013"/>
    </source>
</evidence>
<dbReference type="GO" id="GO:0003964">
    <property type="term" value="F:RNA-directed DNA polymerase activity"/>
    <property type="evidence" value="ECO:0007669"/>
    <property type="project" value="UniProtKB-KW"/>
</dbReference>
<feature type="region of interest" description="Disordered" evidence="11">
    <location>
        <begin position="1"/>
        <end position="25"/>
    </location>
</feature>
<dbReference type="PROSITE" id="PS50878">
    <property type="entry name" value="RT_POL"/>
    <property type="match status" value="1"/>
</dbReference>
<evidence type="ECO:0000259" key="14">
    <source>
        <dbReference type="PROSITE" id="PS50878"/>
    </source>
</evidence>
<dbReference type="Gene3D" id="3.30.70.270">
    <property type="match status" value="2"/>
</dbReference>
<keyword evidence="3" id="KW-0808">Transferase</keyword>
<feature type="region of interest" description="Disordered" evidence="11">
    <location>
        <begin position="271"/>
        <end position="312"/>
    </location>
</feature>
<keyword evidence="8" id="KW-0378">Hydrolase</keyword>
<dbReference type="EMBL" id="LRBV02000010">
    <property type="status" value="NOT_ANNOTATED_CDS"/>
    <property type="molecule type" value="Genomic_DNA"/>
</dbReference>
<evidence type="ECO:0000256" key="6">
    <source>
        <dbReference type="ARBA" id="ARBA00022722"/>
    </source>
</evidence>
<keyword evidence="7" id="KW-0255">Endonuclease</keyword>
<organism evidence="16 17">
    <name type="scientific">Quercus lobata</name>
    <name type="common">Valley oak</name>
    <dbReference type="NCBI Taxonomy" id="97700"/>
    <lineage>
        <taxon>Eukaryota</taxon>
        <taxon>Viridiplantae</taxon>
        <taxon>Streptophyta</taxon>
        <taxon>Embryophyta</taxon>
        <taxon>Tracheophyta</taxon>
        <taxon>Spermatophyta</taxon>
        <taxon>Magnoliopsida</taxon>
        <taxon>eudicotyledons</taxon>
        <taxon>Gunneridae</taxon>
        <taxon>Pentapetalae</taxon>
        <taxon>rosids</taxon>
        <taxon>fabids</taxon>
        <taxon>Fagales</taxon>
        <taxon>Fagaceae</taxon>
        <taxon>Quercus</taxon>
    </lineage>
</organism>
<feature type="compositionally biased region" description="Polar residues" evidence="11">
    <location>
        <begin position="8"/>
        <end position="25"/>
    </location>
</feature>
<dbReference type="PROSITE" id="PS50994">
    <property type="entry name" value="INTEGRASE"/>
    <property type="match status" value="1"/>
</dbReference>
<dbReference type="Gramene" id="QL10p064299:mrna">
    <property type="protein sequence ID" value="QL10p064299:mrna"/>
    <property type="gene ID" value="QL10p064299"/>
</dbReference>
<dbReference type="CDD" id="cd02440">
    <property type="entry name" value="AdoMet_MTases"/>
    <property type="match status" value="1"/>
</dbReference>
<feature type="region of interest" description="Disordered" evidence="11">
    <location>
        <begin position="1551"/>
        <end position="1574"/>
    </location>
</feature>
<evidence type="ECO:0000256" key="11">
    <source>
        <dbReference type="SAM" id="MobiDB-lite"/>
    </source>
</evidence>
<dbReference type="GO" id="GO:0008270">
    <property type="term" value="F:zinc ion binding"/>
    <property type="evidence" value="ECO:0007669"/>
    <property type="project" value="UniProtKB-KW"/>
</dbReference>
<dbReference type="InterPro" id="IPR036397">
    <property type="entry name" value="RNaseH_sf"/>
</dbReference>
<dbReference type="Pfam" id="PF03732">
    <property type="entry name" value="Retrotrans_gag"/>
    <property type="match status" value="1"/>
</dbReference>
<dbReference type="Pfam" id="PF05724">
    <property type="entry name" value="TPMT"/>
    <property type="match status" value="1"/>
</dbReference>
<dbReference type="Gene3D" id="3.30.420.10">
    <property type="entry name" value="Ribonuclease H-like superfamily/Ribonuclease H"/>
    <property type="match status" value="1"/>
</dbReference>
<dbReference type="InParanoid" id="A0A7N2MWN4"/>
<dbReference type="InterPro" id="IPR036875">
    <property type="entry name" value="Znf_CCHC_sf"/>
</dbReference>
<dbReference type="InterPro" id="IPR041373">
    <property type="entry name" value="RT_RNaseH"/>
</dbReference>
<dbReference type="CDD" id="cd00303">
    <property type="entry name" value="retropepsin_like"/>
    <property type="match status" value="1"/>
</dbReference>
<dbReference type="InterPro" id="IPR041588">
    <property type="entry name" value="Integrase_H2C2"/>
</dbReference>
<dbReference type="Gene3D" id="3.10.10.10">
    <property type="entry name" value="HIV Type 1 Reverse Transcriptase, subunit A, domain 1"/>
    <property type="match status" value="1"/>
</dbReference>
<dbReference type="GO" id="GO:0003676">
    <property type="term" value="F:nucleic acid binding"/>
    <property type="evidence" value="ECO:0007669"/>
    <property type="project" value="InterPro"/>
</dbReference>
<dbReference type="FunFam" id="3.30.420.10:FF:000032">
    <property type="entry name" value="Retrovirus-related Pol polyprotein from transposon 297-like Protein"/>
    <property type="match status" value="1"/>
</dbReference>
<evidence type="ECO:0000256" key="8">
    <source>
        <dbReference type="ARBA" id="ARBA00022801"/>
    </source>
</evidence>
<dbReference type="InterPro" id="IPR008854">
    <property type="entry name" value="TPMT"/>
</dbReference>
<proteinExistence type="predicted"/>
<accession>A0A7N2MWN4</accession>
<dbReference type="FunFam" id="3.30.70.270:FF:000020">
    <property type="entry name" value="Transposon Tf2-6 polyprotein-like Protein"/>
    <property type="match status" value="1"/>
</dbReference>
<feature type="domain" description="CCHC-type" evidence="13">
    <location>
        <begin position="322"/>
        <end position="337"/>
    </location>
</feature>
<keyword evidence="5" id="KW-0548">Nucleotidyltransferase</keyword>
<dbReference type="FunFam" id="3.10.20.370:FF:000001">
    <property type="entry name" value="Retrovirus-related Pol polyprotein from transposon 17.6-like protein"/>
    <property type="match status" value="1"/>
</dbReference>
<feature type="domain" description="Reverse transcriptase" evidence="14">
    <location>
        <begin position="656"/>
        <end position="837"/>
    </location>
</feature>
<feature type="domain" description="Chromo" evidence="12">
    <location>
        <begin position="1495"/>
        <end position="1559"/>
    </location>
</feature>
<evidence type="ECO:0000256" key="3">
    <source>
        <dbReference type="ARBA" id="ARBA00022679"/>
    </source>
</evidence>
<dbReference type="PROSITE" id="PS50158">
    <property type="entry name" value="ZF_CCHC"/>
    <property type="match status" value="1"/>
</dbReference>
<dbReference type="CDD" id="cd01647">
    <property type="entry name" value="RT_LTR"/>
    <property type="match status" value="1"/>
</dbReference>
<dbReference type="SUPFAM" id="SSF53335">
    <property type="entry name" value="S-adenosyl-L-methionine-dependent methyltransferases"/>
    <property type="match status" value="1"/>
</dbReference>
<dbReference type="Pfam" id="PF00385">
    <property type="entry name" value="Chromo"/>
    <property type="match status" value="1"/>
</dbReference>
<feature type="domain" description="Integrase catalytic" evidence="15">
    <location>
        <begin position="1176"/>
        <end position="1336"/>
    </location>
</feature>
<dbReference type="Pfam" id="PF17921">
    <property type="entry name" value="Integrase_H2C2"/>
    <property type="match status" value="1"/>
</dbReference>
<dbReference type="InterPro" id="IPR043128">
    <property type="entry name" value="Rev_trsase/Diguanyl_cyclase"/>
</dbReference>
<protein>
    <recommendedName>
        <fullName evidence="1">RNA-directed DNA polymerase</fullName>
        <ecNumber evidence="1">2.7.7.49</ecNumber>
    </recommendedName>
</protein>
<dbReference type="CDD" id="cd00024">
    <property type="entry name" value="CD_CSD"/>
    <property type="match status" value="1"/>
</dbReference>
<keyword evidence="10" id="KW-0863">Zinc-finger</keyword>
<dbReference type="GO" id="GO:0004519">
    <property type="term" value="F:endonuclease activity"/>
    <property type="evidence" value="ECO:0007669"/>
    <property type="project" value="UniProtKB-KW"/>
</dbReference>
<dbReference type="InterPro" id="IPR000953">
    <property type="entry name" value="Chromo/chromo_shadow_dom"/>
</dbReference>
<dbReference type="Pfam" id="PF24626">
    <property type="entry name" value="SH3_Tf2-1"/>
    <property type="match status" value="1"/>
</dbReference>
<dbReference type="InterPro" id="IPR043502">
    <property type="entry name" value="DNA/RNA_pol_sf"/>
</dbReference>
<dbReference type="InterPro" id="IPR056924">
    <property type="entry name" value="SH3_Tf2-1"/>
</dbReference>
<evidence type="ECO:0000256" key="4">
    <source>
        <dbReference type="ARBA" id="ARBA00022691"/>
    </source>
</evidence>
<dbReference type="SUPFAM" id="SSF54160">
    <property type="entry name" value="Chromo domain-like"/>
    <property type="match status" value="1"/>
</dbReference>
<evidence type="ECO:0000313" key="16">
    <source>
        <dbReference type="EnsemblPlants" id="QL10p064299:mrna"/>
    </source>
</evidence>
<evidence type="ECO:0000259" key="15">
    <source>
        <dbReference type="PROSITE" id="PS50994"/>
    </source>
</evidence>
<evidence type="ECO:0000256" key="2">
    <source>
        <dbReference type="ARBA" id="ARBA00022603"/>
    </source>
</evidence>
<dbReference type="Gene3D" id="3.40.50.150">
    <property type="entry name" value="Vaccinia Virus protein VP39"/>
    <property type="match status" value="1"/>
</dbReference>
<keyword evidence="10" id="KW-0479">Metal-binding</keyword>
<reference evidence="16 17" key="1">
    <citation type="journal article" date="2016" name="G3 (Bethesda)">
        <title>First Draft Assembly and Annotation of the Genome of a California Endemic Oak Quercus lobata Nee (Fagaceae).</title>
        <authorList>
            <person name="Sork V.L."/>
            <person name="Fitz-Gibbon S.T."/>
            <person name="Puiu D."/>
            <person name="Crepeau M."/>
            <person name="Gugger P.F."/>
            <person name="Sherman R."/>
            <person name="Stevens K."/>
            <person name="Langley C.H."/>
            <person name="Pellegrini M."/>
            <person name="Salzberg S.L."/>
        </authorList>
    </citation>
    <scope>NUCLEOTIDE SEQUENCE [LARGE SCALE GENOMIC DNA]</scope>
    <source>
        <strain evidence="16 17">cv. SW786</strain>
    </source>
</reference>
<dbReference type="Pfam" id="PF00078">
    <property type="entry name" value="RVT_1"/>
    <property type="match status" value="1"/>
</dbReference>
<dbReference type="InterPro" id="IPR001584">
    <property type="entry name" value="Integrase_cat-core"/>
</dbReference>
<dbReference type="Gene3D" id="1.10.340.70">
    <property type="match status" value="1"/>
</dbReference>